<dbReference type="EMBL" id="LR796225">
    <property type="protein sequence ID" value="CAB4127900.1"/>
    <property type="molecule type" value="Genomic_DNA"/>
</dbReference>
<feature type="region of interest" description="Disordered" evidence="1">
    <location>
        <begin position="41"/>
        <end position="71"/>
    </location>
</feature>
<reference evidence="2" key="1">
    <citation type="submission" date="2020-04" db="EMBL/GenBank/DDBJ databases">
        <authorList>
            <person name="Chiriac C."/>
            <person name="Salcher M."/>
            <person name="Ghai R."/>
            <person name="Kavagutti S V."/>
        </authorList>
    </citation>
    <scope>NUCLEOTIDE SEQUENCE</scope>
</reference>
<organism evidence="2">
    <name type="scientific">uncultured Caudovirales phage</name>
    <dbReference type="NCBI Taxonomy" id="2100421"/>
    <lineage>
        <taxon>Viruses</taxon>
        <taxon>Duplodnaviria</taxon>
        <taxon>Heunggongvirae</taxon>
        <taxon>Uroviricota</taxon>
        <taxon>Caudoviricetes</taxon>
        <taxon>Peduoviridae</taxon>
        <taxon>Maltschvirus</taxon>
        <taxon>Maltschvirus maltsch</taxon>
    </lineage>
</organism>
<accession>A0A6J5L5M1</accession>
<sequence>MATHFKFTKGESKQEMDKHFVVKKEWQKEREHVMKIEKELEKHEKTDMTHAHPRHSPPSQPSAGIPALRKG</sequence>
<name>A0A6J5L5M1_9CAUD</name>
<feature type="compositionally biased region" description="Basic and acidic residues" evidence="1">
    <location>
        <begin position="41"/>
        <end position="50"/>
    </location>
</feature>
<protein>
    <submittedName>
        <fullName evidence="2">Uncharacterized protein</fullName>
    </submittedName>
</protein>
<proteinExistence type="predicted"/>
<evidence type="ECO:0000313" key="2">
    <source>
        <dbReference type="EMBL" id="CAB4127900.1"/>
    </source>
</evidence>
<gene>
    <name evidence="2" type="ORF">UFOVP106_11</name>
</gene>
<evidence type="ECO:0000256" key="1">
    <source>
        <dbReference type="SAM" id="MobiDB-lite"/>
    </source>
</evidence>